<feature type="region of interest" description="Disordered" evidence="2">
    <location>
        <begin position="212"/>
        <end position="231"/>
    </location>
</feature>
<keyword evidence="4" id="KW-1185">Reference proteome</keyword>
<organism evidence="3 4">
    <name type="scientific">Tenacibaculum vairaonense</name>
    <dbReference type="NCBI Taxonomy" id="3137860"/>
    <lineage>
        <taxon>Bacteria</taxon>
        <taxon>Pseudomonadati</taxon>
        <taxon>Bacteroidota</taxon>
        <taxon>Flavobacteriia</taxon>
        <taxon>Flavobacteriales</taxon>
        <taxon>Flavobacteriaceae</taxon>
        <taxon>Tenacibaculum</taxon>
    </lineage>
</organism>
<feature type="compositionally biased region" description="Basic residues" evidence="2">
    <location>
        <begin position="214"/>
        <end position="231"/>
    </location>
</feature>
<dbReference type="SMART" id="SM00028">
    <property type="entry name" value="TPR"/>
    <property type="match status" value="2"/>
</dbReference>
<dbReference type="RefSeq" id="WP_348706144.1">
    <property type="nucleotide sequence ID" value="NZ_CAXIYA010000037.1"/>
</dbReference>
<dbReference type="PROSITE" id="PS50293">
    <property type="entry name" value="TPR_REGION"/>
    <property type="match status" value="1"/>
</dbReference>
<gene>
    <name evidence="3" type="ORF">T190115A13A_40163</name>
</gene>
<protein>
    <submittedName>
        <fullName evidence="3">TPR repeat-containing protein</fullName>
    </submittedName>
</protein>
<dbReference type="PROSITE" id="PS51257">
    <property type="entry name" value="PROKAR_LIPOPROTEIN"/>
    <property type="match status" value="1"/>
</dbReference>
<evidence type="ECO:0000313" key="4">
    <source>
        <dbReference type="Proteomes" id="UP001497602"/>
    </source>
</evidence>
<reference evidence="3 4" key="1">
    <citation type="submission" date="2024-05" db="EMBL/GenBank/DDBJ databases">
        <authorList>
            <person name="Duchaud E."/>
        </authorList>
    </citation>
    <scope>NUCLEOTIDE SEQUENCE [LARGE SCALE GENOMIC DNA]</scope>
    <source>
        <strain evidence="3">Ena-SAMPLE-TAB-13-05-2024-13:56:06:370-140305</strain>
    </source>
</reference>
<dbReference type="Pfam" id="PF00515">
    <property type="entry name" value="TPR_1"/>
    <property type="match status" value="1"/>
</dbReference>
<dbReference type="PROSITE" id="PS50005">
    <property type="entry name" value="TPR"/>
    <property type="match status" value="1"/>
</dbReference>
<evidence type="ECO:0000256" key="1">
    <source>
        <dbReference type="PROSITE-ProRule" id="PRU00339"/>
    </source>
</evidence>
<dbReference type="SUPFAM" id="SSF48452">
    <property type="entry name" value="TPR-like"/>
    <property type="match status" value="1"/>
</dbReference>
<accession>A0ABM9PPG4</accession>
<evidence type="ECO:0000313" key="3">
    <source>
        <dbReference type="EMBL" id="CAL2107641.1"/>
    </source>
</evidence>
<evidence type="ECO:0000256" key="2">
    <source>
        <dbReference type="SAM" id="MobiDB-lite"/>
    </source>
</evidence>
<proteinExistence type="predicted"/>
<feature type="repeat" description="TPR" evidence="1">
    <location>
        <begin position="178"/>
        <end position="211"/>
    </location>
</feature>
<dbReference type="InterPro" id="IPR011990">
    <property type="entry name" value="TPR-like_helical_dom_sf"/>
</dbReference>
<dbReference type="Proteomes" id="UP001497602">
    <property type="component" value="Unassembled WGS sequence"/>
</dbReference>
<dbReference type="InterPro" id="IPR019734">
    <property type="entry name" value="TPR_rpt"/>
</dbReference>
<dbReference type="EMBL" id="CAXJRC010000041">
    <property type="protein sequence ID" value="CAL2107641.1"/>
    <property type="molecule type" value="Genomic_DNA"/>
</dbReference>
<sequence length="231" mass="27052">MKAQSLLFFLFYLLYACNSKQNSTEFINDASGRYYFNADEIIEVYFEEKVLHLKWRGQDTKPLKVNDSTFYVKAINEKLIFLTKEHKIILANKKEHEGKEYIFNKLMKGEKTPSEHLSEGNYELALNGYLKIKKNDSLSPIIEERNLNRLGYKCIKNKNYNKAIEIFKINTVLYPKSSNTYDSLGDSYLAVKDTTKAIECFKKALSINPENRSSKRKFNKLTKTKKEHKQL</sequence>
<keyword evidence="1" id="KW-0802">TPR repeat</keyword>
<comment type="caution">
    <text evidence="3">The sequence shown here is derived from an EMBL/GenBank/DDBJ whole genome shotgun (WGS) entry which is preliminary data.</text>
</comment>
<name>A0ABM9PPG4_9FLAO</name>
<dbReference type="Gene3D" id="1.25.40.10">
    <property type="entry name" value="Tetratricopeptide repeat domain"/>
    <property type="match status" value="1"/>
</dbReference>